<dbReference type="GO" id="GO:0032934">
    <property type="term" value="F:sterol binding"/>
    <property type="evidence" value="ECO:0007669"/>
    <property type="project" value="InterPro"/>
</dbReference>
<dbReference type="OrthoDB" id="6409159at2759"/>
<comment type="function">
    <text evidence="1">Catalyzes the intermembrane transfer of phosphatidylglycerol and phosphatidylinositol.</text>
</comment>
<dbReference type="PANTHER" id="PTHR11306">
    <property type="entry name" value="NIEMANN PICK TYPE C2 PROTEIN NPC2-RELATED"/>
    <property type="match status" value="1"/>
</dbReference>
<keyword evidence="5" id="KW-0813">Transport</keyword>
<keyword evidence="7" id="KW-0445">Lipid transport</keyword>
<gene>
    <name evidence="10" type="ORF">B0A48_12193</name>
</gene>
<dbReference type="GO" id="GO:0032366">
    <property type="term" value="P:intracellular sterol transport"/>
    <property type="evidence" value="ECO:0007669"/>
    <property type="project" value="InterPro"/>
</dbReference>
<comment type="subunit">
    <text evidence="3">Monomer.</text>
</comment>
<evidence type="ECO:0000256" key="8">
    <source>
        <dbReference type="SAM" id="SignalP"/>
    </source>
</evidence>
<dbReference type="InterPro" id="IPR003172">
    <property type="entry name" value="ML_dom"/>
</dbReference>
<keyword evidence="11" id="KW-1185">Reference proteome</keyword>
<comment type="caution">
    <text evidence="10">The sequence shown here is derived from an EMBL/GenBank/DDBJ whole genome shotgun (WGS) entry which is preliminary data.</text>
</comment>
<dbReference type="STRING" id="1507870.A0A1V8SUE2"/>
<evidence type="ECO:0000259" key="9">
    <source>
        <dbReference type="SMART" id="SM00737"/>
    </source>
</evidence>
<evidence type="ECO:0000256" key="3">
    <source>
        <dbReference type="ARBA" id="ARBA00011245"/>
    </source>
</evidence>
<evidence type="ECO:0000256" key="2">
    <source>
        <dbReference type="ARBA" id="ARBA00006370"/>
    </source>
</evidence>
<evidence type="ECO:0000256" key="4">
    <source>
        <dbReference type="ARBA" id="ARBA00016056"/>
    </source>
</evidence>
<evidence type="ECO:0000256" key="7">
    <source>
        <dbReference type="ARBA" id="ARBA00023055"/>
    </source>
</evidence>
<evidence type="ECO:0000256" key="1">
    <source>
        <dbReference type="ARBA" id="ARBA00002053"/>
    </source>
</evidence>
<dbReference type="FunCoup" id="A0A1V8SUE2">
    <property type="interactions" value="186"/>
</dbReference>
<dbReference type="InterPro" id="IPR033917">
    <property type="entry name" value="ML_PG-PI_TP"/>
</dbReference>
<evidence type="ECO:0000313" key="11">
    <source>
        <dbReference type="Proteomes" id="UP000192596"/>
    </source>
</evidence>
<dbReference type="PANTHER" id="PTHR11306:SF0">
    <property type="entry name" value="PHOSPHATIDYLGLYCEROL_PHOSPHATIDYLINOSITOL TRANSFER PROTEIN"/>
    <property type="match status" value="1"/>
</dbReference>
<feature type="signal peptide" evidence="8">
    <location>
        <begin position="1"/>
        <end position="18"/>
    </location>
</feature>
<evidence type="ECO:0000256" key="6">
    <source>
        <dbReference type="ARBA" id="ARBA00022729"/>
    </source>
</evidence>
<dbReference type="Pfam" id="PF02221">
    <property type="entry name" value="E1_DerP2_DerF2"/>
    <property type="match status" value="1"/>
</dbReference>
<feature type="chain" id="PRO_5012641711" description="Phosphatidylglycerol/phosphatidylinositol transfer protein" evidence="8">
    <location>
        <begin position="19"/>
        <end position="181"/>
    </location>
</feature>
<comment type="similarity">
    <text evidence="2">Belongs to the NPC2 family.</text>
</comment>
<keyword evidence="6 8" id="KW-0732">Signal</keyword>
<dbReference type="Gene3D" id="2.60.40.770">
    <property type="match status" value="1"/>
</dbReference>
<accession>A0A1V8SUE2</accession>
<dbReference type="SMART" id="SM00737">
    <property type="entry name" value="ML"/>
    <property type="match status" value="1"/>
</dbReference>
<dbReference type="AlphaFoldDB" id="A0A1V8SUE2"/>
<proteinExistence type="inferred from homology"/>
<dbReference type="CDD" id="cd00917">
    <property type="entry name" value="PG-PI_TP"/>
    <property type="match status" value="1"/>
</dbReference>
<dbReference type="InParanoid" id="A0A1V8SUE2"/>
<protein>
    <recommendedName>
        <fullName evidence="4">Phosphatidylglycerol/phosphatidylinositol transfer protein</fullName>
    </recommendedName>
</protein>
<dbReference type="EMBL" id="NAJO01000027">
    <property type="protein sequence ID" value="OQO02664.1"/>
    <property type="molecule type" value="Genomic_DNA"/>
</dbReference>
<sequence length="181" mass="19275">MKLLSFSAALLAGSIVNAKSVYRPNDVSIQDESLAVPGDNPLVHCANPKDDLLDIKTVDLNPNPPTAGTTLKVTAKGYLSEDVEEGAKVHLQVKYGLITIIKQDADLCEQVKNVDLECPVKKGTTELSKDIELPSQIPPGKYTVLADVVTKDGKKITCLSATVQFSRGGSGAVTGSWLKDL</sequence>
<feature type="domain" description="MD-2-related lipid-recognition" evidence="9">
    <location>
        <begin position="42"/>
        <end position="163"/>
    </location>
</feature>
<dbReference type="InterPro" id="IPR014756">
    <property type="entry name" value="Ig_E-set"/>
</dbReference>
<dbReference type="Proteomes" id="UP000192596">
    <property type="component" value="Unassembled WGS sequence"/>
</dbReference>
<evidence type="ECO:0000256" key="5">
    <source>
        <dbReference type="ARBA" id="ARBA00022448"/>
    </source>
</evidence>
<organism evidence="10 11">
    <name type="scientific">Cryoendolithus antarcticus</name>
    <dbReference type="NCBI Taxonomy" id="1507870"/>
    <lineage>
        <taxon>Eukaryota</taxon>
        <taxon>Fungi</taxon>
        <taxon>Dikarya</taxon>
        <taxon>Ascomycota</taxon>
        <taxon>Pezizomycotina</taxon>
        <taxon>Dothideomycetes</taxon>
        <taxon>Dothideomycetidae</taxon>
        <taxon>Cladosporiales</taxon>
        <taxon>Cladosporiaceae</taxon>
        <taxon>Cryoendolithus</taxon>
    </lineage>
</organism>
<reference evidence="11" key="1">
    <citation type="submission" date="2017-03" db="EMBL/GenBank/DDBJ databases">
        <title>Genomes of endolithic fungi from Antarctica.</title>
        <authorList>
            <person name="Coleine C."/>
            <person name="Masonjones S."/>
            <person name="Stajich J.E."/>
        </authorList>
    </citation>
    <scope>NUCLEOTIDE SEQUENCE [LARGE SCALE GENOMIC DNA]</scope>
    <source>
        <strain evidence="11">CCFEE 5527</strain>
    </source>
</reference>
<dbReference type="InterPro" id="IPR039670">
    <property type="entry name" value="NPC2-like"/>
</dbReference>
<evidence type="ECO:0000313" key="10">
    <source>
        <dbReference type="EMBL" id="OQO02664.1"/>
    </source>
</evidence>
<name>A0A1V8SUE2_9PEZI</name>
<dbReference type="SUPFAM" id="SSF81296">
    <property type="entry name" value="E set domains"/>
    <property type="match status" value="1"/>
</dbReference>
<dbReference type="FunFam" id="2.60.40.770:FF:000004">
    <property type="entry name" value="Phosphatidylglycerol/phosphatidylinositol transfer protein"/>
    <property type="match status" value="1"/>
</dbReference>